<dbReference type="AlphaFoldDB" id="A0A381NZQ9"/>
<dbReference type="PANTHER" id="PTHR43100">
    <property type="entry name" value="GLUTAMATE SYNTHASE [NADPH] SMALL CHAIN"/>
    <property type="match status" value="1"/>
</dbReference>
<dbReference type="InterPro" id="IPR028261">
    <property type="entry name" value="DPD_II"/>
</dbReference>
<evidence type="ECO:0000256" key="3">
    <source>
        <dbReference type="ARBA" id="ARBA00023164"/>
    </source>
</evidence>
<dbReference type="PANTHER" id="PTHR43100:SF1">
    <property type="entry name" value="GLUTAMATE SYNTHASE [NADPH] SMALL CHAIN"/>
    <property type="match status" value="1"/>
</dbReference>
<feature type="domain" description="Dihydroprymidine dehydrogenase" evidence="6">
    <location>
        <begin position="23"/>
        <end position="141"/>
    </location>
</feature>
<dbReference type="InterPro" id="IPR009051">
    <property type="entry name" value="Helical_ferredxn"/>
</dbReference>
<dbReference type="Pfam" id="PF07992">
    <property type="entry name" value="Pyr_redox_2"/>
    <property type="match status" value="1"/>
</dbReference>
<dbReference type="SUPFAM" id="SSF51971">
    <property type="entry name" value="Nucleotide-binding domain"/>
    <property type="match status" value="2"/>
</dbReference>
<evidence type="ECO:0000259" key="6">
    <source>
        <dbReference type="Pfam" id="PF14691"/>
    </source>
</evidence>
<evidence type="ECO:0000256" key="2">
    <source>
        <dbReference type="ARBA" id="ARBA00023002"/>
    </source>
</evidence>
<dbReference type="Gene3D" id="1.10.1060.10">
    <property type="entry name" value="Alpha-helical ferredoxin"/>
    <property type="match status" value="1"/>
</dbReference>
<feature type="domain" description="FAD/NAD(P)-binding" evidence="5">
    <location>
        <begin position="157"/>
        <end position="476"/>
    </location>
</feature>
<evidence type="ECO:0000313" key="7">
    <source>
        <dbReference type="EMBL" id="SUZ59704.1"/>
    </source>
</evidence>
<comment type="pathway">
    <text evidence="4">Amino-acid biosynthesis.</text>
</comment>
<dbReference type="Pfam" id="PF14691">
    <property type="entry name" value="Fer4_20"/>
    <property type="match status" value="1"/>
</dbReference>
<dbReference type="GO" id="GO:0051536">
    <property type="term" value="F:iron-sulfur cluster binding"/>
    <property type="evidence" value="ECO:0007669"/>
    <property type="project" value="InterPro"/>
</dbReference>
<dbReference type="GO" id="GO:0016639">
    <property type="term" value="F:oxidoreductase activity, acting on the CH-NH2 group of donors, NAD or NADP as acceptor"/>
    <property type="evidence" value="ECO:0007669"/>
    <property type="project" value="InterPro"/>
</dbReference>
<keyword evidence="3" id="KW-0314">Glutamate biosynthesis</keyword>
<name>A0A381NZQ9_9ZZZZ</name>
<dbReference type="NCBIfam" id="TIGR01317">
    <property type="entry name" value="GOGAT_sm_gam"/>
    <property type="match status" value="1"/>
</dbReference>
<evidence type="ECO:0000259" key="5">
    <source>
        <dbReference type="Pfam" id="PF07992"/>
    </source>
</evidence>
<dbReference type="EMBL" id="UINC01000694">
    <property type="protein sequence ID" value="SUZ59704.1"/>
    <property type="molecule type" value="Genomic_DNA"/>
</dbReference>
<dbReference type="GO" id="GO:0006537">
    <property type="term" value="P:glutamate biosynthetic process"/>
    <property type="evidence" value="ECO:0007669"/>
    <property type="project" value="UniProtKB-KW"/>
</dbReference>
<accession>A0A381NZQ9</accession>
<dbReference type="Gene3D" id="3.50.50.60">
    <property type="entry name" value="FAD/NAD(P)-binding domain"/>
    <property type="match status" value="2"/>
</dbReference>
<gene>
    <name evidence="7" type="ORF">METZ01_LOCUS12558</name>
</gene>
<dbReference type="PRINTS" id="PR00419">
    <property type="entry name" value="ADXRDTASE"/>
</dbReference>
<protein>
    <recommendedName>
        <fullName evidence="8">4Fe-4S ferredoxin-type domain-containing protein</fullName>
    </recommendedName>
</protein>
<proteinExistence type="predicted"/>
<dbReference type="InterPro" id="IPR051394">
    <property type="entry name" value="Glutamate_Synthase"/>
</dbReference>
<dbReference type="SUPFAM" id="SSF46548">
    <property type="entry name" value="alpha-helical ferredoxin"/>
    <property type="match status" value="1"/>
</dbReference>
<evidence type="ECO:0000256" key="4">
    <source>
        <dbReference type="ARBA" id="ARBA00029440"/>
    </source>
</evidence>
<dbReference type="InterPro" id="IPR036188">
    <property type="entry name" value="FAD/NAD-bd_sf"/>
</dbReference>
<dbReference type="InterPro" id="IPR023753">
    <property type="entry name" value="FAD/NAD-binding_dom"/>
</dbReference>
<reference evidence="7" key="1">
    <citation type="submission" date="2018-05" db="EMBL/GenBank/DDBJ databases">
        <authorList>
            <person name="Lanie J.A."/>
            <person name="Ng W.-L."/>
            <person name="Kazmierczak K.M."/>
            <person name="Andrzejewski T.M."/>
            <person name="Davidsen T.M."/>
            <person name="Wayne K.J."/>
            <person name="Tettelin H."/>
            <person name="Glass J.I."/>
            <person name="Rusch D."/>
            <person name="Podicherti R."/>
            <person name="Tsui H.-C.T."/>
            <person name="Winkler M.E."/>
        </authorList>
    </citation>
    <scope>NUCLEOTIDE SEQUENCE</scope>
</reference>
<evidence type="ECO:0008006" key="8">
    <source>
        <dbReference type="Google" id="ProtNLM"/>
    </source>
</evidence>
<evidence type="ECO:0000256" key="1">
    <source>
        <dbReference type="ARBA" id="ARBA00022605"/>
    </source>
</evidence>
<keyword evidence="2" id="KW-0560">Oxidoreductase</keyword>
<organism evidence="7">
    <name type="scientific">marine metagenome</name>
    <dbReference type="NCBI Taxonomy" id="408172"/>
    <lineage>
        <taxon>unclassified sequences</taxon>
        <taxon>metagenomes</taxon>
        <taxon>ecological metagenomes</taxon>
    </lineage>
</organism>
<sequence length="505" mass="56319">MGKNTGFLEFEKESPPLRPVKERVRDFQEYDTFFAEEEMQRQASRCMDCGVPFCHMGCPLGNMIPDWNDLVYRGHWKEALAALHSTNNFPEFTGRICPAPCEDTCVLNEHYTLDADEKLEKVNAVTIEEIEKHIAERGWSEGWIKPQPPEERTNKLIAVVGSGPAGLAAAQQLRRAGHIVTVFEKDDRIGGLLVYGIPDFKLEKNIVSRRVEQLRAEGVKFQTGVHVGVDFSVKELRKGFDAILLATGAQHARKLLVEGSDLEGVHYAMNYLPQRNRDVAGDFIPEEEKIECESKSVVILGGGFTAADCLGNLNRQGADPEIHQFELIDMEPRPTPVHEEADPDCRANILTESITDNGKGRVKSLQAVSVEWKLEAGRMKMQRVPGSEFTVSTDLVFLAMGFLGPNLDGLLEELGVRLNVFGGDESRSAEEVKKMLRNAQPMFTIYSDENFMTSEDGVFVAGDANRGASIVVWAIWEGRESARCIDRYLMGTTQLPTTPQAEELV</sequence>
<dbReference type="InterPro" id="IPR006005">
    <property type="entry name" value="Glut_synth_ssu1"/>
</dbReference>
<keyword evidence="1" id="KW-0028">Amino-acid biosynthesis</keyword>